<dbReference type="InterPro" id="IPR023209">
    <property type="entry name" value="DAO"/>
</dbReference>
<dbReference type="PANTHER" id="PTHR11530:SF25">
    <property type="entry name" value="FAD DEPENDENT OXIDOREDUCTASE DOMAIN-CONTAINING PROTEIN"/>
    <property type="match status" value="1"/>
</dbReference>
<dbReference type="InterPro" id="IPR006076">
    <property type="entry name" value="FAD-dep_OxRdtase"/>
</dbReference>
<dbReference type="GO" id="GO:0071949">
    <property type="term" value="F:FAD binding"/>
    <property type="evidence" value="ECO:0007669"/>
    <property type="project" value="InterPro"/>
</dbReference>
<evidence type="ECO:0000256" key="5">
    <source>
        <dbReference type="ARBA" id="ARBA00023002"/>
    </source>
</evidence>
<reference evidence="8" key="1">
    <citation type="submission" date="2022-07" db="EMBL/GenBank/DDBJ databases">
        <title>Genome Sequence of Physisporinus lineatus.</title>
        <authorList>
            <person name="Buettner E."/>
        </authorList>
    </citation>
    <scope>NUCLEOTIDE SEQUENCE</scope>
    <source>
        <strain evidence="8">VT162</strain>
    </source>
</reference>
<proteinExistence type="inferred from homology"/>
<dbReference type="Gene3D" id="3.30.9.10">
    <property type="entry name" value="D-Amino Acid Oxidase, subunit A, domain 2"/>
    <property type="match status" value="1"/>
</dbReference>
<feature type="domain" description="FAD dependent oxidoreductase" evidence="7">
    <location>
        <begin position="38"/>
        <end position="403"/>
    </location>
</feature>
<evidence type="ECO:0000259" key="7">
    <source>
        <dbReference type="Pfam" id="PF01266"/>
    </source>
</evidence>
<name>A0AAD5UZ19_9APHY</name>
<organism evidence="8 9">
    <name type="scientific">Meripilus lineatus</name>
    <dbReference type="NCBI Taxonomy" id="2056292"/>
    <lineage>
        <taxon>Eukaryota</taxon>
        <taxon>Fungi</taxon>
        <taxon>Dikarya</taxon>
        <taxon>Basidiomycota</taxon>
        <taxon>Agaricomycotina</taxon>
        <taxon>Agaricomycetes</taxon>
        <taxon>Polyporales</taxon>
        <taxon>Meripilaceae</taxon>
        <taxon>Meripilus</taxon>
    </lineage>
</organism>
<dbReference type="SUPFAM" id="SSF54373">
    <property type="entry name" value="FAD-linked reductases, C-terminal domain"/>
    <property type="match status" value="1"/>
</dbReference>
<evidence type="ECO:0000313" key="8">
    <source>
        <dbReference type="EMBL" id="KAJ3481478.1"/>
    </source>
</evidence>
<comment type="similarity">
    <text evidence="2">Belongs to the DAMOX/DASOX family.</text>
</comment>
<dbReference type="GO" id="GO:0005737">
    <property type="term" value="C:cytoplasm"/>
    <property type="evidence" value="ECO:0007669"/>
    <property type="project" value="TreeGrafter"/>
</dbReference>
<dbReference type="SUPFAM" id="SSF51971">
    <property type="entry name" value="Nucleotide-binding domain"/>
    <property type="match status" value="1"/>
</dbReference>
<keyword evidence="5" id="KW-0560">Oxidoreductase</keyword>
<dbReference type="Pfam" id="PF01266">
    <property type="entry name" value="DAO"/>
    <property type="match status" value="1"/>
</dbReference>
<sequence length="425" mass="46842">MSTPVHTSTPDVYLSRENGELVVRQGQNPLLGKHADKRILIVGGGVTGMTNAWAFLDAGYSVTVVSDRWASLDNRITSQIAGALWEWPPAVCGRHTDVISLGNSKRWCMTSYRAFDTLQEIFPSRELPHHGVRMRMANFFFDNAIEEQPDDYHKMKEIESVTGIKGFKRDPTLVTQHAVNQQAGVIDSYQHLAPVIDTDSYMTWLRFLLATKGVQFVTARISGDLHTQEDKLLAQYNAHAIIHSTGLGGRELASDQTVYPLRGALIRVVNDGSKFPKVNEALVVAHDYEKRDEDGGIVFIVPRNDRTLILGGLAQPGQDSLDLTLDSPEVKRMRERCNKFVPGLENAEYDPEAGFVQGLRPFRGRNVRVERELKPKVDGSASRIIHSYGQGGAGFSLSFGCAGDVVGLLEELDAGVAPTAMKLAA</sequence>
<dbReference type="Proteomes" id="UP001212997">
    <property type="component" value="Unassembled WGS sequence"/>
</dbReference>
<evidence type="ECO:0000256" key="2">
    <source>
        <dbReference type="ARBA" id="ARBA00006730"/>
    </source>
</evidence>
<protein>
    <recommendedName>
        <fullName evidence="7">FAD dependent oxidoreductase domain-containing protein</fullName>
    </recommendedName>
</protein>
<feature type="binding site" evidence="6">
    <location>
        <position position="286"/>
    </location>
    <ligand>
        <name>D-dopa</name>
        <dbReference type="ChEBI" id="CHEBI:149689"/>
    </ligand>
</feature>
<gene>
    <name evidence="8" type="ORF">NLI96_g7626</name>
</gene>
<feature type="binding site" evidence="6">
    <location>
        <begin position="77"/>
        <end position="78"/>
    </location>
    <ligand>
        <name>FAD</name>
        <dbReference type="ChEBI" id="CHEBI:57692"/>
    </ligand>
</feature>
<dbReference type="PIRSF" id="PIRSF000189">
    <property type="entry name" value="D-aa_oxidase"/>
    <property type="match status" value="1"/>
</dbReference>
<feature type="binding site" evidence="6">
    <location>
        <begin position="67"/>
        <end position="68"/>
    </location>
    <ligand>
        <name>FAD</name>
        <dbReference type="ChEBI" id="CHEBI:57692"/>
    </ligand>
</feature>
<keyword evidence="9" id="KW-1185">Reference proteome</keyword>
<dbReference type="GO" id="GO:0019478">
    <property type="term" value="P:D-amino acid catabolic process"/>
    <property type="evidence" value="ECO:0007669"/>
    <property type="project" value="TreeGrafter"/>
</dbReference>
<dbReference type="PANTHER" id="PTHR11530">
    <property type="entry name" value="D-AMINO ACID OXIDASE"/>
    <property type="match status" value="1"/>
</dbReference>
<evidence type="ECO:0000256" key="3">
    <source>
        <dbReference type="ARBA" id="ARBA00022630"/>
    </source>
</evidence>
<comment type="caution">
    <text evidence="8">The sequence shown here is derived from an EMBL/GenBank/DDBJ whole genome shotgun (WGS) entry which is preliminary data.</text>
</comment>
<evidence type="ECO:0000256" key="4">
    <source>
        <dbReference type="ARBA" id="ARBA00022827"/>
    </source>
</evidence>
<keyword evidence="4 6" id="KW-0274">FAD</keyword>
<keyword evidence="3" id="KW-0285">Flavoprotein</keyword>
<feature type="binding site" evidence="6">
    <location>
        <position position="360"/>
    </location>
    <ligand>
        <name>D-dopa</name>
        <dbReference type="ChEBI" id="CHEBI:149689"/>
    </ligand>
</feature>
<dbReference type="AlphaFoldDB" id="A0AAD5UZ19"/>
<evidence type="ECO:0000313" key="9">
    <source>
        <dbReference type="Proteomes" id="UP001212997"/>
    </source>
</evidence>
<comment type="cofactor">
    <cofactor evidence="1 6">
        <name>FAD</name>
        <dbReference type="ChEBI" id="CHEBI:57692"/>
    </cofactor>
</comment>
<evidence type="ECO:0000256" key="6">
    <source>
        <dbReference type="PIRSR" id="PIRSR000189-1"/>
    </source>
</evidence>
<evidence type="ECO:0000256" key="1">
    <source>
        <dbReference type="ARBA" id="ARBA00001974"/>
    </source>
</evidence>
<dbReference type="EMBL" id="JANAWD010000319">
    <property type="protein sequence ID" value="KAJ3481478.1"/>
    <property type="molecule type" value="Genomic_DNA"/>
</dbReference>
<dbReference type="GO" id="GO:0003884">
    <property type="term" value="F:D-amino-acid oxidase activity"/>
    <property type="evidence" value="ECO:0007669"/>
    <property type="project" value="InterPro"/>
</dbReference>
<feature type="binding site" evidence="6">
    <location>
        <position position="392"/>
    </location>
    <ligand>
        <name>D-dopa</name>
        <dbReference type="ChEBI" id="CHEBI:149689"/>
    </ligand>
</feature>
<accession>A0AAD5UZ19</accession>
<feature type="binding site" evidence="6">
    <location>
        <position position="245"/>
    </location>
    <ligand>
        <name>FAD</name>
        <dbReference type="ChEBI" id="CHEBI:57692"/>
    </ligand>
</feature>
<dbReference type="Gene3D" id="3.40.50.720">
    <property type="entry name" value="NAD(P)-binding Rossmann-like Domain"/>
    <property type="match status" value="1"/>
</dbReference>